<dbReference type="SUPFAM" id="SSF52172">
    <property type="entry name" value="CheY-like"/>
    <property type="match status" value="1"/>
</dbReference>
<dbReference type="PROSITE" id="PS50110">
    <property type="entry name" value="RESPONSE_REGULATORY"/>
    <property type="match status" value="1"/>
</dbReference>
<feature type="modified residue" description="4-aspartylphosphate" evidence="1">
    <location>
        <position position="54"/>
    </location>
</feature>
<dbReference type="PANTHER" id="PTHR43228:SF1">
    <property type="entry name" value="TWO-COMPONENT RESPONSE REGULATOR ARR22"/>
    <property type="match status" value="1"/>
</dbReference>
<feature type="domain" description="Response regulatory" evidence="2">
    <location>
        <begin position="4"/>
        <end position="119"/>
    </location>
</feature>
<dbReference type="InterPro" id="IPR052048">
    <property type="entry name" value="ST_Response_Regulator"/>
</dbReference>
<reference evidence="3 4" key="1">
    <citation type="submission" date="2019-04" db="EMBL/GenBank/DDBJ databases">
        <title>Cohnella sp. nov., isolated from soil.</title>
        <authorList>
            <person name="Kim W."/>
        </authorList>
    </citation>
    <scope>NUCLEOTIDE SEQUENCE [LARGE SCALE GENOMIC DNA]</scope>
    <source>
        <strain evidence="3 4">CAU 1483</strain>
    </source>
</reference>
<gene>
    <name evidence="3" type="ORF">E5161_03855</name>
</gene>
<proteinExistence type="predicted"/>
<sequence>MAYRFLVVDDTNFMRKMASDCLKQFGYEVAGEAANGKDAVRLFEELRPDVVIMDLTMPELSGIDALKQILQINPEAVVLICSASNQKEQIFEALEAGAKGYLSKPFNPKRLQEVIQKYAVPFLVPSTTLHGEVDAAEAEVVMETAAAVEPADEPTTNSVDSIRRNEKMKSFVSRLMCNWQEETNEGTVHYSVICTESENSLLVEMNGDNNEKQVISFSLDGFRQLAGWLDDHLGSRTN</sequence>
<evidence type="ECO:0000259" key="2">
    <source>
        <dbReference type="PROSITE" id="PS50110"/>
    </source>
</evidence>
<dbReference type="EMBL" id="SUPK01000001">
    <property type="protein sequence ID" value="TJY44521.1"/>
    <property type="molecule type" value="Genomic_DNA"/>
</dbReference>
<organism evidence="3 4">
    <name type="scientific">Cohnella pontilimi</name>
    <dbReference type="NCBI Taxonomy" id="2564100"/>
    <lineage>
        <taxon>Bacteria</taxon>
        <taxon>Bacillati</taxon>
        <taxon>Bacillota</taxon>
        <taxon>Bacilli</taxon>
        <taxon>Bacillales</taxon>
        <taxon>Paenibacillaceae</taxon>
        <taxon>Cohnella</taxon>
    </lineage>
</organism>
<keyword evidence="1" id="KW-0597">Phosphoprotein</keyword>
<evidence type="ECO:0000313" key="4">
    <source>
        <dbReference type="Proteomes" id="UP000309673"/>
    </source>
</evidence>
<dbReference type="InterPro" id="IPR001789">
    <property type="entry name" value="Sig_transdc_resp-reg_receiver"/>
</dbReference>
<accession>A0A4U0FHT8</accession>
<dbReference type="AlphaFoldDB" id="A0A4U0FHT8"/>
<evidence type="ECO:0000256" key="1">
    <source>
        <dbReference type="PROSITE-ProRule" id="PRU00169"/>
    </source>
</evidence>
<dbReference type="PANTHER" id="PTHR43228">
    <property type="entry name" value="TWO-COMPONENT RESPONSE REGULATOR"/>
    <property type="match status" value="1"/>
</dbReference>
<dbReference type="OrthoDB" id="9790669at2"/>
<comment type="caution">
    <text evidence="3">The sequence shown here is derived from an EMBL/GenBank/DDBJ whole genome shotgun (WGS) entry which is preliminary data.</text>
</comment>
<dbReference type="Gene3D" id="3.40.50.2300">
    <property type="match status" value="1"/>
</dbReference>
<name>A0A4U0FHT8_9BACL</name>
<evidence type="ECO:0000313" key="3">
    <source>
        <dbReference type="EMBL" id="TJY44521.1"/>
    </source>
</evidence>
<dbReference type="Pfam" id="PF00072">
    <property type="entry name" value="Response_reg"/>
    <property type="match status" value="1"/>
</dbReference>
<dbReference type="Proteomes" id="UP000309673">
    <property type="component" value="Unassembled WGS sequence"/>
</dbReference>
<dbReference type="RefSeq" id="WP_136776330.1">
    <property type="nucleotide sequence ID" value="NZ_SUPK01000001.1"/>
</dbReference>
<keyword evidence="4" id="KW-1185">Reference proteome</keyword>
<dbReference type="GO" id="GO:0000160">
    <property type="term" value="P:phosphorelay signal transduction system"/>
    <property type="evidence" value="ECO:0007669"/>
    <property type="project" value="InterPro"/>
</dbReference>
<dbReference type="SMART" id="SM00448">
    <property type="entry name" value="REC"/>
    <property type="match status" value="1"/>
</dbReference>
<protein>
    <submittedName>
        <fullName evidence="3">Response regulator</fullName>
    </submittedName>
</protein>
<dbReference type="InterPro" id="IPR011006">
    <property type="entry name" value="CheY-like_superfamily"/>
</dbReference>